<sequence length="116" mass="13516">MHPSIQTTYTDLARTLTGLTVKAQKPVREVTRQKRVMQLAWSMYREKQAAELKDIELYRAEATPEQFERWFKRNTSFNAKQFGFALQDAHHAIRMEELGPVFITTKQSLLIGSDSR</sequence>
<accession>A0A7V7VSH4</accession>
<dbReference type="Proteomes" id="UP000460650">
    <property type="component" value="Unassembled WGS sequence"/>
</dbReference>
<dbReference type="AlphaFoldDB" id="A0A7V7VSH4"/>
<organism evidence="1 2">
    <name type="scientific">Brucella tritici</name>
    <dbReference type="NCBI Taxonomy" id="94626"/>
    <lineage>
        <taxon>Bacteria</taxon>
        <taxon>Pseudomonadati</taxon>
        <taxon>Pseudomonadota</taxon>
        <taxon>Alphaproteobacteria</taxon>
        <taxon>Hyphomicrobiales</taxon>
        <taxon>Brucellaceae</taxon>
        <taxon>Brucella/Ochrobactrum group</taxon>
        <taxon>Brucella</taxon>
    </lineage>
</organism>
<gene>
    <name evidence="1" type="ORF">F9K94_15470</name>
</gene>
<dbReference type="EMBL" id="WBVY01000004">
    <property type="protein sequence ID" value="KAB2655925.1"/>
    <property type="molecule type" value="Genomic_DNA"/>
</dbReference>
<proteinExistence type="predicted"/>
<protein>
    <submittedName>
        <fullName evidence="1">Uncharacterized protein</fullName>
    </submittedName>
</protein>
<evidence type="ECO:0000313" key="2">
    <source>
        <dbReference type="Proteomes" id="UP000460650"/>
    </source>
</evidence>
<evidence type="ECO:0000313" key="1">
    <source>
        <dbReference type="EMBL" id="KAB2655925.1"/>
    </source>
</evidence>
<name>A0A7V7VSH4_9HYPH</name>
<dbReference type="RefSeq" id="WP_151646727.1">
    <property type="nucleotide sequence ID" value="NZ_WBVY01000004.1"/>
</dbReference>
<reference evidence="1 2" key="1">
    <citation type="submission" date="2019-09" db="EMBL/GenBank/DDBJ databases">
        <title>Taxonomic organization of the family Brucellaceae based on a phylogenomic approach.</title>
        <authorList>
            <person name="Leclercq S."/>
            <person name="Cloeckaert A."/>
            <person name="Zygmunt M.S."/>
        </authorList>
    </citation>
    <scope>NUCLEOTIDE SEQUENCE [LARGE SCALE GENOMIC DNA]</scope>
    <source>
        <strain evidence="1 2">TA93</strain>
    </source>
</reference>
<comment type="caution">
    <text evidence="1">The sequence shown here is derived from an EMBL/GenBank/DDBJ whole genome shotgun (WGS) entry which is preliminary data.</text>
</comment>